<evidence type="ECO:0000313" key="3">
    <source>
        <dbReference type="EMBL" id="KAF2969470.1"/>
    </source>
</evidence>
<protein>
    <submittedName>
        <fullName evidence="3">Uncharacterized protein</fullName>
    </submittedName>
</protein>
<evidence type="ECO:0000313" key="4">
    <source>
        <dbReference type="Proteomes" id="UP000481858"/>
    </source>
</evidence>
<dbReference type="EMBL" id="WUBL01000036">
    <property type="protein sequence ID" value="KAF2969470.1"/>
    <property type="molecule type" value="Genomic_DNA"/>
</dbReference>
<keyword evidence="4" id="KW-1185">Reference proteome</keyword>
<feature type="transmembrane region" description="Helical" evidence="2">
    <location>
        <begin position="87"/>
        <end position="106"/>
    </location>
</feature>
<dbReference type="PANTHER" id="PTHR39474">
    <property type="entry name" value="UNNAMED PRODUCT"/>
    <property type="match status" value="1"/>
</dbReference>
<comment type="caution">
    <text evidence="3">The sequence shown here is derived from an EMBL/GenBank/DDBJ whole genome shotgun (WGS) entry which is preliminary data.</text>
</comment>
<feature type="compositionally biased region" description="Polar residues" evidence="1">
    <location>
        <begin position="8"/>
        <end position="23"/>
    </location>
</feature>
<keyword evidence="2" id="KW-1133">Transmembrane helix</keyword>
<evidence type="ECO:0000256" key="1">
    <source>
        <dbReference type="SAM" id="MobiDB-lite"/>
    </source>
</evidence>
<proteinExistence type="predicted"/>
<dbReference type="InParanoid" id="A0A7C8MR85"/>
<sequence>MDAPETKTGGTNDAQPESQSSVTPAPLPALPAVGDGTSSTLEVGGAALRLDHLGPLVVNEDGTLSRIANWEKMADIERENTLRICKYLVFFFFSFHLLIPSGPLVIETPSYSIAGYDLKNQSLR</sequence>
<dbReference type="PANTHER" id="PTHR39474:SF1">
    <property type="entry name" value="FUNGAL SPECIFIC TRANSCRIPTION FACTOR"/>
    <property type="match status" value="1"/>
</dbReference>
<dbReference type="OrthoDB" id="4590138at2759"/>
<dbReference type="AlphaFoldDB" id="A0A7C8MR85"/>
<keyword evidence="2" id="KW-0472">Membrane</keyword>
<dbReference type="Proteomes" id="UP000481858">
    <property type="component" value="Unassembled WGS sequence"/>
</dbReference>
<evidence type="ECO:0000256" key="2">
    <source>
        <dbReference type="SAM" id="Phobius"/>
    </source>
</evidence>
<gene>
    <name evidence="3" type="ORF">GQX73_g4130</name>
</gene>
<name>A0A7C8MR85_9PEZI</name>
<keyword evidence="2" id="KW-0812">Transmembrane</keyword>
<reference evidence="3 4" key="1">
    <citation type="submission" date="2019-12" db="EMBL/GenBank/DDBJ databases">
        <title>Draft genome sequence of the ascomycete Xylaria multiplex DSM 110363.</title>
        <authorList>
            <person name="Buettner E."/>
            <person name="Kellner H."/>
        </authorList>
    </citation>
    <scope>NUCLEOTIDE SEQUENCE [LARGE SCALE GENOMIC DNA]</scope>
    <source>
        <strain evidence="3 4">DSM 110363</strain>
    </source>
</reference>
<organism evidence="3 4">
    <name type="scientific">Xylaria multiplex</name>
    <dbReference type="NCBI Taxonomy" id="323545"/>
    <lineage>
        <taxon>Eukaryota</taxon>
        <taxon>Fungi</taxon>
        <taxon>Dikarya</taxon>
        <taxon>Ascomycota</taxon>
        <taxon>Pezizomycotina</taxon>
        <taxon>Sordariomycetes</taxon>
        <taxon>Xylariomycetidae</taxon>
        <taxon>Xylariales</taxon>
        <taxon>Xylariaceae</taxon>
        <taxon>Xylaria</taxon>
    </lineage>
</organism>
<feature type="region of interest" description="Disordered" evidence="1">
    <location>
        <begin position="1"/>
        <end position="38"/>
    </location>
</feature>
<accession>A0A7C8MR85</accession>